<dbReference type="InterPro" id="IPR036412">
    <property type="entry name" value="HAD-like_sf"/>
</dbReference>
<evidence type="ECO:0000256" key="3">
    <source>
        <dbReference type="ARBA" id="ARBA00022676"/>
    </source>
</evidence>
<organism evidence="7 8">
    <name type="scientific">Candidatus Glassbacteria bacterium RIFCSPLOWO2_12_FULL_58_11</name>
    <dbReference type="NCBI Taxonomy" id="1817867"/>
    <lineage>
        <taxon>Bacteria</taxon>
        <taxon>Candidatus Glassiibacteriota</taxon>
    </lineage>
</organism>
<dbReference type="Pfam" id="PF00535">
    <property type="entry name" value="Glycos_transf_2"/>
    <property type="match status" value="1"/>
</dbReference>
<dbReference type="InterPro" id="IPR023214">
    <property type="entry name" value="HAD_sf"/>
</dbReference>
<evidence type="ECO:0000256" key="1">
    <source>
        <dbReference type="ARBA" id="ARBA00001946"/>
    </source>
</evidence>
<accession>A0A1F5YP03</accession>
<dbReference type="InterPro" id="IPR001173">
    <property type="entry name" value="Glyco_trans_2-like"/>
</dbReference>
<name>A0A1F5YP03_9BACT</name>
<dbReference type="NCBIfam" id="TIGR01488">
    <property type="entry name" value="HAD-SF-IB"/>
    <property type="match status" value="1"/>
</dbReference>
<evidence type="ECO:0000256" key="2">
    <source>
        <dbReference type="ARBA" id="ARBA00006739"/>
    </source>
</evidence>
<dbReference type="STRING" id="1817867.A3F83_03905"/>
<evidence type="ECO:0000256" key="4">
    <source>
        <dbReference type="ARBA" id="ARBA00022679"/>
    </source>
</evidence>
<dbReference type="Gene3D" id="3.90.550.10">
    <property type="entry name" value="Spore Coat Polysaccharide Biosynthesis Protein SpsA, Chain A"/>
    <property type="match status" value="1"/>
</dbReference>
<evidence type="ECO:0000313" key="8">
    <source>
        <dbReference type="Proteomes" id="UP000179129"/>
    </source>
</evidence>
<feature type="domain" description="Glycosyltransferase 2-like" evidence="6">
    <location>
        <begin position="3"/>
        <end position="120"/>
    </location>
</feature>
<protein>
    <submittedName>
        <fullName evidence="7">Glycosyl transferase family 2</fullName>
    </submittedName>
</protein>
<keyword evidence="3" id="KW-0328">Glycosyltransferase</keyword>
<dbReference type="Proteomes" id="UP000179129">
    <property type="component" value="Unassembled WGS sequence"/>
</dbReference>
<evidence type="ECO:0000259" key="6">
    <source>
        <dbReference type="Pfam" id="PF00535"/>
    </source>
</evidence>
<dbReference type="PANTHER" id="PTHR48090">
    <property type="entry name" value="UNDECAPRENYL-PHOSPHATE 4-DEOXY-4-FORMAMIDO-L-ARABINOSE TRANSFERASE-RELATED"/>
    <property type="match status" value="1"/>
</dbReference>
<dbReference type="PANTHER" id="PTHR48090:SF10">
    <property type="entry name" value="GLUCOSYL-3-PHOSPHOGLYCERATE SYNTHASE"/>
    <property type="match status" value="1"/>
</dbReference>
<dbReference type="SUPFAM" id="SSF56784">
    <property type="entry name" value="HAD-like"/>
    <property type="match status" value="1"/>
</dbReference>
<dbReference type="InterPro" id="IPR029044">
    <property type="entry name" value="Nucleotide-diphossugar_trans"/>
</dbReference>
<gene>
    <name evidence="7" type="ORF">A3F83_03905</name>
</gene>
<dbReference type="EMBL" id="MFIX01000205">
    <property type="protein sequence ID" value="OGG01592.1"/>
    <property type="molecule type" value="Genomic_DNA"/>
</dbReference>
<comment type="similarity">
    <text evidence="2">Belongs to the glycosyltransferase 2 family.</text>
</comment>
<dbReference type="InterPro" id="IPR050256">
    <property type="entry name" value="Glycosyltransferase_2"/>
</dbReference>
<dbReference type="AlphaFoldDB" id="A0A1F5YP03"/>
<dbReference type="Pfam" id="PF12710">
    <property type="entry name" value="HAD"/>
    <property type="match status" value="1"/>
</dbReference>
<dbReference type="SUPFAM" id="SSF53448">
    <property type="entry name" value="Nucleotide-diphospho-sugar transferases"/>
    <property type="match status" value="1"/>
</dbReference>
<evidence type="ECO:0000256" key="5">
    <source>
        <dbReference type="ARBA" id="ARBA00022842"/>
    </source>
</evidence>
<comment type="cofactor">
    <cofactor evidence="1">
        <name>Mg(2+)</name>
        <dbReference type="ChEBI" id="CHEBI:18420"/>
    </cofactor>
</comment>
<keyword evidence="4 7" id="KW-0808">Transferase</keyword>
<comment type="caution">
    <text evidence="7">The sequence shown here is derived from an EMBL/GenBank/DDBJ whole genome shotgun (WGS) entry which is preliminary data.</text>
</comment>
<sequence length="457" mass="50362">MISVIIPAKNEESTVGSVVKIARSNPDVTEVIVIDDKSFDNTAKEAKAAGASVITSTCIGKGTSMREGLLVSSRDIIVYLDADLGKLEANVVQILAEPILKNEADFVKARFSRVAGRITEMVAKPLLGLLFPSLASFAQPLGGIIAGRREFFQKVTFEDDYGVDVALLIDMHLLGARIKEVDIGEIEHKMKPWPQLIMMSKEVSRAILRRSQKISRANLENLETISIIRDYMDDAIRDEVRHLRKMAVFDMDNTLLKGRFIDRAAKSFGFHKDLIDIVTKNQDSYLITKLIARLLKGKNIAELLSVTDSIPLVEDAGDVVATLQQRGYVTGIITDSYDCIANHIKNKIGADFVLANELEFSKGVATGEVKTPSYFCRSESSQCNHNFCKSNALLHAAKEQGIDLRSVIAVGDEENDICMVRIAGIGVSMCSGNKVLNSIADLRIDEWRLSPILEFAN</sequence>
<dbReference type="GO" id="GO:0016757">
    <property type="term" value="F:glycosyltransferase activity"/>
    <property type="evidence" value="ECO:0007669"/>
    <property type="project" value="UniProtKB-KW"/>
</dbReference>
<evidence type="ECO:0000313" key="7">
    <source>
        <dbReference type="EMBL" id="OGG01592.1"/>
    </source>
</evidence>
<proteinExistence type="inferred from homology"/>
<keyword evidence="5" id="KW-0460">Magnesium</keyword>
<dbReference type="Gene3D" id="3.40.50.1000">
    <property type="entry name" value="HAD superfamily/HAD-like"/>
    <property type="match status" value="1"/>
</dbReference>
<reference evidence="7 8" key="1">
    <citation type="journal article" date="2016" name="Nat. Commun.">
        <title>Thousands of microbial genomes shed light on interconnected biogeochemical processes in an aquifer system.</title>
        <authorList>
            <person name="Anantharaman K."/>
            <person name="Brown C.T."/>
            <person name="Hug L.A."/>
            <person name="Sharon I."/>
            <person name="Castelle C.J."/>
            <person name="Probst A.J."/>
            <person name="Thomas B.C."/>
            <person name="Singh A."/>
            <person name="Wilkins M.J."/>
            <person name="Karaoz U."/>
            <person name="Brodie E.L."/>
            <person name="Williams K.H."/>
            <person name="Hubbard S.S."/>
            <person name="Banfield J.F."/>
        </authorList>
    </citation>
    <scope>NUCLEOTIDE SEQUENCE [LARGE SCALE GENOMIC DNA]</scope>
</reference>